<dbReference type="PANTHER" id="PTHR18976">
    <property type="entry name" value="APOLIPOPROTEIN"/>
    <property type="match status" value="1"/>
</dbReference>
<comment type="subunit">
    <text evidence="3">Homotetramer.</text>
</comment>
<evidence type="ECO:0000256" key="8">
    <source>
        <dbReference type="ARBA" id="ARBA00022737"/>
    </source>
</evidence>
<dbReference type="GO" id="GO:0120020">
    <property type="term" value="F:cholesterol transfer activity"/>
    <property type="evidence" value="ECO:0007669"/>
    <property type="project" value="TreeGrafter"/>
</dbReference>
<comment type="subcellular location">
    <subcellularLocation>
        <location evidence="1">Secreted</location>
        <location evidence="1">Extracellular space</location>
        <location evidence="1">Extracellular matrix</location>
    </subcellularLocation>
</comment>
<keyword evidence="8" id="KW-0677">Repeat</keyword>
<dbReference type="EMBL" id="OW240921">
    <property type="protein sequence ID" value="CAH2319002.1"/>
    <property type="molecule type" value="Genomic_DNA"/>
</dbReference>
<organism evidence="12 13">
    <name type="scientific">Pelobates cultripes</name>
    <name type="common">Western spadefoot toad</name>
    <dbReference type="NCBI Taxonomy" id="61616"/>
    <lineage>
        <taxon>Eukaryota</taxon>
        <taxon>Metazoa</taxon>
        <taxon>Chordata</taxon>
        <taxon>Craniata</taxon>
        <taxon>Vertebrata</taxon>
        <taxon>Euteleostomi</taxon>
        <taxon>Amphibia</taxon>
        <taxon>Batrachia</taxon>
        <taxon>Anura</taxon>
        <taxon>Pelobatoidea</taxon>
        <taxon>Pelobatidae</taxon>
        <taxon>Pelobates</taxon>
    </lineage>
</organism>
<sequence>MHCMPGYREGHPALPSNQVLLNLQSREIQELIGRKDCTADFTPFQPITAYVSACSLKVQGFITAHCLPLYIKRETQVTSVYSLGRVLKRQIMKLIALLVTIGLLAGAQARSLSRDGPKTKWETALDSFWQTLNKMEEAADETKETMKDSPVSKELDGLIKDTMEELSNYASDIKSNVGPMAQDAQEKFTEEISALADKLKSDMEDTKTRAIQYSGDLRMMFDQNIEDVQGKMSMYMKKLKKRLSKDTEDLKKKLSQYGDDIRGNTEKKVESLRKAVEPYVTNLKEKGEQRLQSLKDAMDEQGKALRDRFASVAKDVQNKVKKMASDVKSSVDKLSDQVKKWFNPSVESLRNSLQNLAKSLQPK</sequence>
<keyword evidence="6" id="KW-0272">Extracellular matrix</keyword>
<dbReference type="PANTHER" id="PTHR18976:SF2">
    <property type="entry name" value="APOLIPOPROTEIN E"/>
    <property type="match status" value="1"/>
</dbReference>
<protein>
    <submittedName>
        <fullName evidence="12">Apolipo E</fullName>
    </submittedName>
</protein>
<evidence type="ECO:0000256" key="5">
    <source>
        <dbReference type="ARBA" id="ARBA00022525"/>
    </source>
</evidence>
<dbReference type="GO" id="GO:0033700">
    <property type="term" value="P:phospholipid efflux"/>
    <property type="evidence" value="ECO:0007669"/>
    <property type="project" value="TreeGrafter"/>
</dbReference>
<keyword evidence="13" id="KW-1185">Reference proteome</keyword>
<keyword evidence="9" id="KW-0445">Lipid transport</keyword>
<dbReference type="GO" id="GO:0042157">
    <property type="term" value="P:lipoprotein metabolic process"/>
    <property type="evidence" value="ECO:0007669"/>
    <property type="project" value="InterPro"/>
</dbReference>
<keyword evidence="10" id="KW-0446">Lipid-binding</keyword>
<dbReference type="Proteomes" id="UP001295444">
    <property type="component" value="Chromosome 10"/>
</dbReference>
<evidence type="ECO:0000256" key="1">
    <source>
        <dbReference type="ARBA" id="ARBA00004498"/>
    </source>
</evidence>
<dbReference type="FunFam" id="1.20.120.20:FF:000010">
    <property type="entry name" value="Apolipoprotein E"/>
    <property type="match status" value="1"/>
</dbReference>
<dbReference type="InterPro" id="IPR000074">
    <property type="entry name" value="ApoA_E"/>
</dbReference>
<gene>
    <name evidence="12" type="ORF">PECUL_23A052066</name>
</gene>
<dbReference type="GO" id="GO:0005543">
    <property type="term" value="F:phospholipid binding"/>
    <property type="evidence" value="ECO:0007669"/>
    <property type="project" value="TreeGrafter"/>
</dbReference>
<comment type="function">
    <text evidence="11">APOE is an apolipoprotein, a protein associating with lipid particles, that mainly functions in lipoprotein-mediated lipid transport between organs via the plasma and interstitial fluids. APOE is a core component of plasma lipoproteins and is involved in their production, conversion and clearance. Apolipoproteins are amphipathic molecules that interact both with lipids of the lipoprotein particle core and the aqueous environment of the plasma.</text>
</comment>
<evidence type="ECO:0000256" key="10">
    <source>
        <dbReference type="ARBA" id="ARBA00023121"/>
    </source>
</evidence>
<dbReference type="GO" id="GO:0034361">
    <property type="term" value="C:very-low-density lipoprotein particle"/>
    <property type="evidence" value="ECO:0007669"/>
    <property type="project" value="TreeGrafter"/>
</dbReference>
<dbReference type="GO" id="GO:0060228">
    <property type="term" value="F:phosphatidylcholine-sterol O-acyltransferase activator activity"/>
    <property type="evidence" value="ECO:0007669"/>
    <property type="project" value="TreeGrafter"/>
</dbReference>
<keyword evidence="4" id="KW-0813">Transport</keyword>
<evidence type="ECO:0000256" key="4">
    <source>
        <dbReference type="ARBA" id="ARBA00022448"/>
    </source>
</evidence>
<dbReference type="GO" id="GO:0034364">
    <property type="term" value="C:high-density lipoprotein particle"/>
    <property type="evidence" value="ECO:0007669"/>
    <property type="project" value="TreeGrafter"/>
</dbReference>
<dbReference type="InterPro" id="IPR050163">
    <property type="entry name" value="Apolipoprotein_A1/A4/E"/>
</dbReference>
<evidence type="ECO:0000256" key="6">
    <source>
        <dbReference type="ARBA" id="ARBA00022530"/>
    </source>
</evidence>
<evidence type="ECO:0000313" key="13">
    <source>
        <dbReference type="Proteomes" id="UP001295444"/>
    </source>
</evidence>
<accession>A0AAD1T4A2</accession>
<evidence type="ECO:0000256" key="3">
    <source>
        <dbReference type="ARBA" id="ARBA00011881"/>
    </source>
</evidence>
<evidence type="ECO:0000256" key="11">
    <source>
        <dbReference type="ARBA" id="ARBA00056320"/>
    </source>
</evidence>
<dbReference type="Gene3D" id="1.20.120.20">
    <property type="entry name" value="Apolipoprotein"/>
    <property type="match status" value="2"/>
</dbReference>
<dbReference type="GO" id="GO:0042627">
    <property type="term" value="C:chylomicron"/>
    <property type="evidence" value="ECO:0007669"/>
    <property type="project" value="TreeGrafter"/>
</dbReference>
<evidence type="ECO:0000313" key="12">
    <source>
        <dbReference type="EMBL" id="CAH2319002.1"/>
    </source>
</evidence>
<reference evidence="12" key="1">
    <citation type="submission" date="2022-03" db="EMBL/GenBank/DDBJ databases">
        <authorList>
            <person name="Alioto T."/>
            <person name="Alioto T."/>
            <person name="Gomez Garrido J."/>
        </authorList>
    </citation>
    <scope>NUCLEOTIDE SEQUENCE</scope>
</reference>
<dbReference type="SUPFAM" id="SSF58113">
    <property type="entry name" value="Apolipoprotein A-I"/>
    <property type="match status" value="1"/>
</dbReference>
<evidence type="ECO:0000256" key="2">
    <source>
        <dbReference type="ARBA" id="ARBA00008788"/>
    </source>
</evidence>
<evidence type="ECO:0000256" key="7">
    <source>
        <dbReference type="ARBA" id="ARBA00022729"/>
    </source>
</evidence>
<dbReference type="GO" id="GO:0034362">
    <property type="term" value="C:low-density lipoprotein particle"/>
    <property type="evidence" value="ECO:0007669"/>
    <property type="project" value="TreeGrafter"/>
</dbReference>
<dbReference type="GO" id="GO:0008203">
    <property type="term" value="P:cholesterol metabolic process"/>
    <property type="evidence" value="ECO:0007669"/>
    <property type="project" value="TreeGrafter"/>
</dbReference>
<comment type="similarity">
    <text evidence="2">Belongs to the apolipoprotein A1/A4/E family.</text>
</comment>
<name>A0AAD1T4A2_PELCU</name>
<keyword evidence="7" id="KW-0732">Signal</keyword>
<proteinExistence type="inferred from homology"/>
<dbReference type="Pfam" id="PF01442">
    <property type="entry name" value="Apolipoprotein"/>
    <property type="match status" value="1"/>
</dbReference>
<dbReference type="GO" id="GO:0033344">
    <property type="term" value="P:cholesterol efflux"/>
    <property type="evidence" value="ECO:0007669"/>
    <property type="project" value="TreeGrafter"/>
</dbReference>
<keyword evidence="5" id="KW-0964">Secreted</keyword>
<dbReference type="GO" id="GO:1903561">
    <property type="term" value="C:extracellular vesicle"/>
    <property type="evidence" value="ECO:0007669"/>
    <property type="project" value="TreeGrafter"/>
</dbReference>
<dbReference type="GO" id="GO:0055090">
    <property type="term" value="P:acylglycerol homeostasis"/>
    <property type="evidence" value="ECO:0007669"/>
    <property type="project" value="TreeGrafter"/>
</dbReference>
<dbReference type="AlphaFoldDB" id="A0AAD1T4A2"/>
<evidence type="ECO:0000256" key="9">
    <source>
        <dbReference type="ARBA" id="ARBA00023055"/>
    </source>
</evidence>